<evidence type="ECO:0000256" key="2">
    <source>
        <dbReference type="SAM" id="SignalP"/>
    </source>
</evidence>
<dbReference type="InterPro" id="IPR029033">
    <property type="entry name" value="His_PPase_superfam"/>
</dbReference>
<accession>A0AA49JS86</accession>
<evidence type="ECO:0000313" key="3">
    <source>
        <dbReference type="EMBL" id="WKW11034.1"/>
    </source>
</evidence>
<dbReference type="InterPro" id="IPR013078">
    <property type="entry name" value="His_Pase_superF_clade-1"/>
</dbReference>
<feature type="compositionally biased region" description="Polar residues" evidence="1">
    <location>
        <begin position="191"/>
        <end position="200"/>
    </location>
</feature>
<dbReference type="EMBL" id="CP130612">
    <property type="protein sequence ID" value="WKW11034.1"/>
    <property type="molecule type" value="Genomic_DNA"/>
</dbReference>
<dbReference type="KEGG" id="pspc:Strain318_000268"/>
<dbReference type="RefSeq" id="WP_367886739.1">
    <property type="nucleotide sequence ID" value="NZ_CP130612.1"/>
</dbReference>
<reference evidence="4" key="1">
    <citation type="submission" date="2023-07" db="EMBL/GenBank/DDBJ databases">
        <authorList>
            <person name="Haufschild T."/>
            <person name="Kallscheuer N."/>
            <person name="Hammer J."/>
            <person name="Kohn T."/>
            <person name="Kabuu M."/>
            <person name="Jogler M."/>
            <person name="Wohfarth N."/>
            <person name="Heuer A."/>
            <person name="Rohde M."/>
            <person name="van Teeseling M.C.F."/>
            <person name="Jogler C."/>
        </authorList>
    </citation>
    <scope>NUCLEOTIDE SEQUENCE</scope>
    <source>
        <strain evidence="3">Strain 138</strain>
        <strain evidence="4">Strain 318</strain>
    </source>
</reference>
<dbReference type="Pfam" id="PF00300">
    <property type="entry name" value="His_Phos_1"/>
    <property type="match status" value="1"/>
</dbReference>
<keyword evidence="2" id="KW-0732">Signal</keyword>
<proteinExistence type="predicted"/>
<feature type="chain" id="PRO_5041273693" evidence="2">
    <location>
        <begin position="19"/>
        <end position="200"/>
    </location>
</feature>
<feature type="region of interest" description="Disordered" evidence="1">
    <location>
        <begin position="180"/>
        <end position="200"/>
    </location>
</feature>
<gene>
    <name evidence="3" type="ORF">Strain138_000268</name>
    <name evidence="4" type="ORF">Strain318_000268</name>
</gene>
<feature type="signal peptide" evidence="2">
    <location>
        <begin position="1"/>
        <end position="18"/>
    </location>
</feature>
<accession>A0AA49JXM1</accession>
<keyword evidence="5" id="KW-1185">Reference proteome</keyword>
<dbReference type="Proteomes" id="UP001229955">
    <property type="component" value="Chromosome"/>
</dbReference>
<evidence type="ECO:0000313" key="4">
    <source>
        <dbReference type="EMBL" id="WKW13944.1"/>
    </source>
</evidence>
<organism evidence="4 5">
    <name type="scientific">Pseudogemmatithrix spongiicola</name>
    <dbReference type="NCBI Taxonomy" id="3062599"/>
    <lineage>
        <taxon>Bacteria</taxon>
        <taxon>Pseudomonadati</taxon>
        <taxon>Gemmatimonadota</taxon>
        <taxon>Gemmatimonadia</taxon>
        <taxon>Gemmatimonadales</taxon>
        <taxon>Gemmatimonadaceae</taxon>
        <taxon>Pseudogemmatithrix</taxon>
    </lineage>
</organism>
<sequence>MRLILRSLLALAFPAALVAQQHDSTHHRPGEAHEEPTIVIVVRHAERGTEPADDPRLTPAGEARALALVEALRGAKVDVVLHTPRVRTRDTALPVARHFGITPEVVPLTPGASHVEAMAAAVRKHHGKTVVVVGHSNTIMQYIAALGGPRRGDLCDHQYNGLYTLVLIHGEAHLVEGQYGGPNPPPAPGCNTMTAPSMRP</sequence>
<dbReference type="CDD" id="cd07040">
    <property type="entry name" value="HP"/>
    <property type="match status" value="1"/>
</dbReference>
<protein>
    <submittedName>
        <fullName evidence="4">Histidine phosphatase family protein</fullName>
    </submittedName>
</protein>
<evidence type="ECO:0000313" key="5">
    <source>
        <dbReference type="Proteomes" id="UP001229955"/>
    </source>
</evidence>
<dbReference type="EMBL" id="CP130613">
    <property type="protein sequence ID" value="WKW13944.1"/>
    <property type="molecule type" value="Genomic_DNA"/>
</dbReference>
<evidence type="ECO:0000256" key="1">
    <source>
        <dbReference type="SAM" id="MobiDB-lite"/>
    </source>
</evidence>
<dbReference type="Gene3D" id="3.40.50.1240">
    <property type="entry name" value="Phosphoglycerate mutase-like"/>
    <property type="match status" value="1"/>
</dbReference>
<name>A0AA49JXM1_9BACT</name>
<dbReference type="AlphaFoldDB" id="A0AA49JXM1"/>
<dbReference type="SUPFAM" id="SSF53254">
    <property type="entry name" value="Phosphoglycerate mutase-like"/>
    <property type="match status" value="1"/>
</dbReference>